<dbReference type="Gene3D" id="2.40.30.10">
    <property type="entry name" value="Translation factors"/>
    <property type="match status" value="1"/>
</dbReference>
<dbReference type="Proteomes" id="UP000046155">
    <property type="component" value="Unassembled WGS sequence"/>
</dbReference>
<organism evidence="3 4">
    <name type="scientific">Syntrophaceticus schinkii</name>
    <dbReference type="NCBI Taxonomy" id="499207"/>
    <lineage>
        <taxon>Bacteria</taxon>
        <taxon>Bacillati</taxon>
        <taxon>Bacillota</taxon>
        <taxon>Clostridia</taxon>
        <taxon>Thermoanaerobacterales</taxon>
        <taxon>Thermoanaerobacterales Family III. Incertae Sedis</taxon>
        <taxon>Syntrophaceticus</taxon>
    </lineage>
</organism>
<evidence type="ECO:0000259" key="1">
    <source>
        <dbReference type="Pfam" id="PF03486"/>
    </source>
</evidence>
<evidence type="ECO:0008006" key="5">
    <source>
        <dbReference type="Google" id="ProtNLM"/>
    </source>
</evidence>
<accession>A0A0B7MPD6</accession>
<dbReference type="InterPro" id="IPR055178">
    <property type="entry name" value="RsdA/BaiN/AoA(So)-like_dom"/>
</dbReference>
<sequence length="258" mass="28029">MILAAGGRAMPVTGSNGDGFRLAQKLGHTIKDVFPALVPLKLEGDFFKRIAGVKFVGTAEILDENKPAASDHGDILFTNYGISGPPILQISRKAGELLRKGRDAVLRVIMIDSMSKESLDGLLAKRFHHATGKTVGFSLVGLINKRLIPVLLKEAGISDMKAPAEKLSTEEERERILDILTDWRFRITGTTSWPNAQVTAGGIDTREVDRNTLESRVIRGIYFAGEILDIDGACGGYNLQWAWSSGFVAGHNAALQML</sequence>
<dbReference type="Gene3D" id="3.50.50.60">
    <property type="entry name" value="FAD/NAD(P)-binding domain"/>
    <property type="match status" value="1"/>
</dbReference>
<dbReference type="Pfam" id="PF03486">
    <property type="entry name" value="HI0933_like"/>
    <property type="match status" value="1"/>
</dbReference>
<dbReference type="NCBIfam" id="TIGR00275">
    <property type="entry name" value="aminoacetone oxidase family FAD-binding enzyme"/>
    <property type="match status" value="1"/>
</dbReference>
<name>A0A0B7MPD6_9FIRM</name>
<dbReference type="SUPFAM" id="SSF51905">
    <property type="entry name" value="FAD/NAD(P)-binding domain"/>
    <property type="match status" value="1"/>
</dbReference>
<dbReference type="Pfam" id="PF22780">
    <property type="entry name" value="HI0933_like_1st"/>
    <property type="match status" value="1"/>
</dbReference>
<dbReference type="InterPro" id="IPR036188">
    <property type="entry name" value="FAD/NAD-bd_sf"/>
</dbReference>
<dbReference type="SUPFAM" id="SSF160996">
    <property type="entry name" value="HI0933 insert domain-like"/>
    <property type="match status" value="1"/>
</dbReference>
<keyword evidence="4" id="KW-1185">Reference proteome</keyword>
<feature type="domain" description="RsdA/BaiN/AoA(So)-like insert" evidence="2">
    <location>
        <begin position="35"/>
        <end position="198"/>
    </location>
</feature>
<dbReference type="PANTHER" id="PTHR42887:SF2">
    <property type="entry name" value="OS12G0638800 PROTEIN"/>
    <property type="match status" value="1"/>
</dbReference>
<dbReference type="InterPro" id="IPR057661">
    <property type="entry name" value="RsdA/BaiN/AoA(So)_Rossmann"/>
</dbReference>
<protein>
    <recommendedName>
        <fullName evidence="5">HI0933 family protein</fullName>
    </recommendedName>
</protein>
<gene>
    <name evidence="3" type="ORF">SSCH_620012</name>
</gene>
<dbReference type="InterPro" id="IPR004792">
    <property type="entry name" value="BaiN-like"/>
</dbReference>
<evidence type="ECO:0000313" key="4">
    <source>
        <dbReference type="Proteomes" id="UP000046155"/>
    </source>
</evidence>
<proteinExistence type="predicted"/>
<evidence type="ECO:0000313" key="3">
    <source>
        <dbReference type="EMBL" id="CEO89861.1"/>
    </source>
</evidence>
<dbReference type="EMBL" id="CDRZ01000261">
    <property type="protein sequence ID" value="CEO89861.1"/>
    <property type="molecule type" value="Genomic_DNA"/>
</dbReference>
<dbReference type="AlphaFoldDB" id="A0A0B7MPD6"/>
<feature type="domain" description="RsdA/BaiN/AoA(So)-like Rossmann fold-like" evidence="1">
    <location>
        <begin position="1"/>
        <end position="251"/>
    </location>
</feature>
<reference evidence="4" key="1">
    <citation type="submission" date="2015-01" db="EMBL/GenBank/DDBJ databases">
        <authorList>
            <person name="Manzoor Shahid"/>
            <person name="Zubair Saima"/>
        </authorList>
    </citation>
    <scope>NUCLEOTIDE SEQUENCE [LARGE SCALE GENOMIC DNA]</scope>
    <source>
        <strain evidence="4">Sp3</strain>
    </source>
</reference>
<evidence type="ECO:0000259" key="2">
    <source>
        <dbReference type="Pfam" id="PF22780"/>
    </source>
</evidence>
<dbReference type="PANTHER" id="PTHR42887">
    <property type="entry name" value="OS12G0638800 PROTEIN"/>
    <property type="match status" value="1"/>
</dbReference>
<dbReference type="RefSeq" id="WP_269746198.1">
    <property type="nucleotide sequence ID" value="NZ_CDRZ01000261.1"/>
</dbReference>